<gene>
    <name evidence="2" type="ORF">GPA21_18485</name>
</gene>
<comment type="caution">
    <text evidence="2">The sequence shown here is derived from an EMBL/GenBank/DDBJ whole genome shotgun (WGS) entry which is preliminary data.</text>
</comment>
<keyword evidence="3" id="KW-1185">Reference proteome</keyword>
<organism evidence="2 3">
    <name type="scientific">Azoarcus taiwanensis</name>
    <dbReference type="NCBI Taxonomy" id="666964"/>
    <lineage>
        <taxon>Bacteria</taxon>
        <taxon>Pseudomonadati</taxon>
        <taxon>Pseudomonadota</taxon>
        <taxon>Betaproteobacteria</taxon>
        <taxon>Rhodocyclales</taxon>
        <taxon>Zoogloeaceae</taxon>
        <taxon>Azoarcus</taxon>
    </lineage>
</organism>
<name>A0A972FAJ0_9RHOO</name>
<dbReference type="SUPFAM" id="SSF51679">
    <property type="entry name" value="Bacterial luciferase-like"/>
    <property type="match status" value="1"/>
</dbReference>
<proteinExistence type="predicted"/>
<dbReference type="RefSeq" id="WP_168989569.1">
    <property type="nucleotide sequence ID" value="NZ_CAWPHM010000084.1"/>
</dbReference>
<dbReference type="Proteomes" id="UP000599523">
    <property type="component" value="Unassembled WGS sequence"/>
</dbReference>
<dbReference type="AlphaFoldDB" id="A0A972FAJ0"/>
<dbReference type="PANTHER" id="PTHR30137">
    <property type="entry name" value="LUCIFERASE-LIKE MONOOXYGENASE"/>
    <property type="match status" value="1"/>
</dbReference>
<dbReference type="GO" id="GO:0016705">
    <property type="term" value="F:oxidoreductase activity, acting on paired donors, with incorporation or reduction of molecular oxygen"/>
    <property type="evidence" value="ECO:0007669"/>
    <property type="project" value="InterPro"/>
</dbReference>
<protein>
    <submittedName>
        <fullName evidence="2">LLM class flavin-dependent oxidoreductase</fullName>
    </submittedName>
</protein>
<evidence type="ECO:0000259" key="1">
    <source>
        <dbReference type="Pfam" id="PF00296"/>
    </source>
</evidence>
<evidence type="ECO:0000313" key="3">
    <source>
        <dbReference type="Proteomes" id="UP000599523"/>
    </source>
</evidence>
<dbReference type="GO" id="GO:0005829">
    <property type="term" value="C:cytosol"/>
    <property type="evidence" value="ECO:0007669"/>
    <property type="project" value="TreeGrafter"/>
</dbReference>
<dbReference type="Gene3D" id="3.20.20.30">
    <property type="entry name" value="Luciferase-like domain"/>
    <property type="match status" value="1"/>
</dbReference>
<feature type="domain" description="Luciferase-like" evidence="1">
    <location>
        <begin position="10"/>
        <end position="257"/>
    </location>
</feature>
<dbReference type="EMBL" id="WTVM01000176">
    <property type="protein sequence ID" value="NMG04940.1"/>
    <property type="molecule type" value="Genomic_DNA"/>
</dbReference>
<reference evidence="2" key="1">
    <citation type="submission" date="2019-12" db="EMBL/GenBank/DDBJ databases">
        <title>Comparative genomics gives insights into the taxonomy of the Azoarcus-Aromatoleum group and reveals separate origins of nif in the plant-associated Azoarcus and non-plant-associated Aromatoleum sub-groups.</title>
        <authorList>
            <person name="Lafos M."/>
            <person name="Maluk M."/>
            <person name="Batista M."/>
            <person name="Junghare M."/>
            <person name="Carmona M."/>
            <person name="Faoro H."/>
            <person name="Cruz L.M."/>
            <person name="Battistoni F."/>
            <person name="De Souza E."/>
            <person name="Pedrosa F."/>
            <person name="Chen W.-M."/>
            <person name="Poole P.S."/>
            <person name="Dixon R.A."/>
            <person name="James E.K."/>
        </authorList>
    </citation>
    <scope>NUCLEOTIDE SEQUENCE</scope>
    <source>
        <strain evidence="2">NSC3</strain>
    </source>
</reference>
<sequence>MSLTHSLFLPLDNYVEPARPPRERLREALAEGVLAEALGFHAVYCAEHHLSDYGLVPNPAVFLAHLAAQTTRIRLGPAIANLNARNPLTVAEDYALLDQLSDGRLVFGIGSGYLPDELATFGVDDERRGSRFAERLTTVRKLLAGRLASHAEPDCLLKRDQLPLYTHQPFGPQLAVATFNPDSAHLIGSQGLALWLMPHATCCERRDLIEIIDAHREGFLERLRLQPGVLGEFVRPLVAVCLPAHVSNTLPDALRLCGPYLSAHLARRPYPRRSDAETLTKAGLTLIGGSGQVRRTLEWLASIGVTEVMSMHAFGGMPTAHVQASLRAFAERVAGLQAAEALENA</sequence>
<dbReference type="InterPro" id="IPR036661">
    <property type="entry name" value="Luciferase-like_sf"/>
</dbReference>
<dbReference type="InterPro" id="IPR050766">
    <property type="entry name" value="Bact_Lucif_Oxidored"/>
</dbReference>
<dbReference type="InterPro" id="IPR011251">
    <property type="entry name" value="Luciferase-like_dom"/>
</dbReference>
<dbReference type="PANTHER" id="PTHR30137:SF6">
    <property type="entry name" value="LUCIFERASE-LIKE MONOOXYGENASE"/>
    <property type="match status" value="1"/>
</dbReference>
<dbReference type="Pfam" id="PF00296">
    <property type="entry name" value="Bac_luciferase"/>
    <property type="match status" value="1"/>
</dbReference>
<accession>A0A972FAJ0</accession>
<evidence type="ECO:0000313" key="2">
    <source>
        <dbReference type="EMBL" id="NMG04940.1"/>
    </source>
</evidence>